<evidence type="ECO:0000256" key="1">
    <source>
        <dbReference type="ARBA" id="ARBA00022741"/>
    </source>
</evidence>
<dbReference type="EMBL" id="CP122566">
    <property type="protein sequence ID" value="WGH94289.1"/>
    <property type="molecule type" value="Genomic_DNA"/>
</dbReference>
<feature type="region of interest" description="Disordered" evidence="3">
    <location>
        <begin position="72"/>
        <end position="122"/>
    </location>
</feature>
<dbReference type="RefSeq" id="WP_279675358.1">
    <property type="nucleotide sequence ID" value="NZ_CP122566.1"/>
</dbReference>
<accession>A0AAJ6DDA3</accession>
<dbReference type="Proteomes" id="UP001224674">
    <property type="component" value="Chromosome"/>
</dbReference>
<gene>
    <name evidence="5" type="ORF">QDX21_05735</name>
</gene>
<dbReference type="GO" id="GO:0005524">
    <property type="term" value="F:ATP binding"/>
    <property type="evidence" value="ECO:0007669"/>
    <property type="project" value="UniProtKB-KW"/>
</dbReference>
<evidence type="ECO:0000259" key="4">
    <source>
        <dbReference type="Pfam" id="PF16326"/>
    </source>
</evidence>
<feature type="compositionally biased region" description="Basic and acidic residues" evidence="3">
    <location>
        <begin position="109"/>
        <end position="122"/>
    </location>
</feature>
<reference evidence="5 6" key="1">
    <citation type="submission" date="2023-03" db="EMBL/GenBank/DDBJ databases">
        <title>Complete genome sequences of several Auritidibacter ignavus strains isolated from ear infections.</title>
        <authorList>
            <person name="Baehr T."/>
            <person name="Baumhoegger A.M."/>
        </authorList>
    </citation>
    <scope>NUCLEOTIDE SEQUENCE [LARGE SCALE GENOMIC DNA]</scope>
    <source>
        <strain evidence="5 6">BABAE-6</strain>
    </source>
</reference>
<feature type="domain" description="ABC transporter Uup C-terminal" evidence="4">
    <location>
        <begin position="115"/>
        <end position="174"/>
    </location>
</feature>
<dbReference type="PANTHER" id="PTHR42855:SF1">
    <property type="entry name" value="ABC TRANSPORTER DOMAIN-CONTAINING PROTEIN"/>
    <property type="match status" value="1"/>
</dbReference>
<sequence length="180" mass="19963">MGMLGEPTNDVDHEMLTAMEDVLDSWPGTLLVVSHDRYLLERVTDQQYAIISGTFRHLPGGVDQYLQLAEQAEGQAKTTPSRNQKQQQHNSSGADNVAGDEQSRGLSGAEKHAARKEASSIERKLEKLNTELTELEEKMAAHDQTDFEGLADLTAQASGLREEIDTKESRWLELLEAVES</sequence>
<dbReference type="Pfam" id="PF16326">
    <property type="entry name" value="ABC_tran_CTD"/>
    <property type="match status" value="1"/>
</dbReference>
<name>A0AAJ6DDA3_9MICC</name>
<dbReference type="InterPro" id="IPR027417">
    <property type="entry name" value="P-loop_NTPase"/>
</dbReference>
<protein>
    <recommendedName>
        <fullName evidence="4">ABC transporter Uup C-terminal domain-containing protein</fullName>
    </recommendedName>
</protein>
<organism evidence="5 6">
    <name type="scientific">Auritidibacter ignavus</name>
    <dbReference type="NCBI Taxonomy" id="678932"/>
    <lineage>
        <taxon>Bacteria</taxon>
        <taxon>Bacillati</taxon>
        <taxon>Actinomycetota</taxon>
        <taxon>Actinomycetes</taxon>
        <taxon>Micrococcales</taxon>
        <taxon>Micrococcaceae</taxon>
        <taxon>Auritidibacter</taxon>
    </lineage>
</organism>
<evidence type="ECO:0000256" key="3">
    <source>
        <dbReference type="SAM" id="MobiDB-lite"/>
    </source>
</evidence>
<evidence type="ECO:0000313" key="6">
    <source>
        <dbReference type="Proteomes" id="UP001224674"/>
    </source>
</evidence>
<dbReference type="InterPro" id="IPR032524">
    <property type="entry name" value="ABC_tran_C"/>
</dbReference>
<dbReference type="Gene3D" id="1.10.287.380">
    <property type="entry name" value="Valyl-tRNA synthetase, C-terminal domain"/>
    <property type="match status" value="1"/>
</dbReference>
<dbReference type="PANTHER" id="PTHR42855">
    <property type="entry name" value="ABC TRANSPORTER ATP-BINDING SUBUNIT"/>
    <property type="match status" value="1"/>
</dbReference>
<dbReference type="InterPro" id="IPR051309">
    <property type="entry name" value="ABCF_ATPase"/>
</dbReference>
<keyword evidence="1" id="KW-0547">Nucleotide-binding</keyword>
<evidence type="ECO:0000256" key="2">
    <source>
        <dbReference type="ARBA" id="ARBA00022840"/>
    </source>
</evidence>
<feature type="compositionally biased region" description="Polar residues" evidence="3">
    <location>
        <begin position="76"/>
        <end position="94"/>
    </location>
</feature>
<evidence type="ECO:0000313" key="5">
    <source>
        <dbReference type="EMBL" id="WGH94289.1"/>
    </source>
</evidence>
<dbReference type="GO" id="GO:0003677">
    <property type="term" value="F:DNA binding"/>
    <property type="evidence" value="ECO:0007669"/>
    <property type="project" value="InterPro"/>
</dbReference>
<dbReference type="SUPFAM" id="SSF52540">
    <property type="entry name" value="P-loop containing nucleoside triphosphate hydrolases"/>
    <property type="match status" value="1"/>
</dbReference>
<keyword evidence="6" id="KW-1185">Reference proteome</keyword>
<dbReference type="InterPro" id="IPR037118">
    <property type="entry name" value="Val-tRNA_synth_C_sf"/>
</dbReference>
<keyword evidence="2" id="KW-0067">ATP-binding</keyword>
<dbReference type="Gene3D" id="3.40.50.300">
    <property type="entry name" value="P-loop containing nucleotide triphosphate hydrolases"/>
    <property type="match status" value="1"/>
</dbReference>
<proteinExistence type="predicted"/>
<dbReference type="AlphaFoldDB" id="A0AAJ6DDA3"/>